<accession>I4B845</accession>
<dbReference type="Pfam" id="PF02470">
    <property type="entry name" value="MlaD"/>
    <property type="match status" value="1"/>
</dbReference>
<sequence length="238" mass="26354">MKFERHDIFTGLFVLVGTVFGLSVLLFIAGYNLLDDRTEYWVRFEKLAGVKKGTAIKIKNFTIGEVKDVLPIYGSDLQFKARVLINKEFKIYQGTKVNITNQNVIGDAVLDILPSLSKKYVLKRDDTLFATNIVNLEQMVTQISNLVGTINRLVETFATLAGDNKNDVKMLLTNLNGSIAKVNGLLDSSQGEIVAIMRNIRSTSGTLDKFTKELAENPWKVLDKRPSSGPPADSAALP</sequence>
<dbReference type="OrthoDB" id="9769132at2"/>
<evidence type="ECO:0000259" key="2">
    <source>
        <dbReference type="Pfam" id="PF02470"/>
    </source>
</evidence>
<dbReference type="KEGG" id="tpx:Turpa_2813"/>
<organism evidence="3 4">
    <name type="scientific">Turneriella parva (strain ATCC BAA-1111 / DSM 21527 / NCTC 11395 / H)</name>
    <name type="common">Leptospira parva</name>
    <dbReference type="NCBI Taxonomy" id="869212"/>
    <lineage>
        <taxon>Bacteria</taxon>
        <taxon>Pseudomonadati</taxon>
        <taxon>Spirochaetota</taxon>
        <taxon>Spirochaetia</taxon>
        <taxon>Leptospirales</taxon>
        <taxon>Leptospiraceae</taxon>
        <taxon>Turneriella</taxon>
    </lineage>
</organism>
<dbReference type="PANTHER" id="PTHR33371:SF4">
    <property type="entry name" value="INTERMEMBRANE PHOSPHOLIPID TRANSPORT SYSTEM BINDING PROTEIN MLAD"/>
    <property type="match status" value="1"/>
</dbReference>
<dbReference type="PANTHER" id="PTHR33371">
    <property type="entry name" value="INTERMEMBRANE PHOSPHOLIPID TRANSPORT SYSTEM BINDING PROTEIN MLAD-RELATED"/>
    <property type="match status" value="1"/>
</dbReference>
<dbReference type="HOGENOM" id="CLU_1165415_0_0_12"/>
<dbReference type="InterPro" id="IPR003399">
    <property type="entry name" value="Mce/MlaD"/>
</dbReference>
<dbReference type="Proteomes" id="UP000006048">
    <property type="component" value="Chromosome"/>
</dbReference>
<reference evidence="3 4" key="1">
    <citation type="submission" date="2012-06" db="EMBL/GenBank/DDBJ databases">
        <title>The complete chromosome of genome of Turneriella parva DSM 21527.</title>
        <authorList>
            <consortium name="US DOE Joint Genome Institute (JGI-PGF)"/>
            <person name="Lucas S."/>
            <person name="Han J."/>
            <person name="Lapidus A."/>
            <person name="Bruce D."/>
            <person name="Goodwin L."/>
            <person name="Pitluck S."/>
            <person name="Peters L."/>
            <person name="Kyrpides N."/>
            <person name="Mavromatis K."/>
            <person name="Ivanova N."/>
            <person name="Mikhailova N."/>
            <person name="Chertkov O."/>
            <person name="Detter J.C."/>
            <person name="Tapia R."/>
            <person name="Han C."/>
            <person name="Land M."/>
            <person name="Hauser L."/>
            <person name="Markowitz V."/>
            <person name="Cheng J.-F."/>
            <person name="Hugenholtz P."/>
            <person name="Woyke T."/>
            <person name="Wu D."/>
            <person name="Gronow S."/>
            <person name="Wellnitz S."/>
            <person name="Brambilla E."/>
            <person name="Klenk H.-P."/>
            <person name="Eisen J.A."/>
        </authorList>
    </citation>
    <scope>NUCLEOTIDE SEQUENCE [LARGE SCALE GENOMIC DNA]</scope>
    <source>
        <strain evidence="4">ATCC BAA-1111 / DSM 21527 / NCTC 11395 / H</strain>
    </source>
</reference>
<name>I4B845_TURPD</name>
<keyword evidence="1" id="KW-0812">Transmembrane</keyword>
<dbReference type="STRING" id="869212.Turpa_2813"/>
<evidence type="ECO:0000313" key="4">
    <source>
        <dbReference type="Proteomes" id="UP000006048"/>
    </source>
</evidence>
<gene>
    <name evidence="3" type="ordered locus">Turpa_2813</name>
</gene>
<keyword evidence="1" id="KW-0472">Membrane</keyword>
<evidence type="ECO:0000313" key="3">
    <source>
        <dbReference type="EMBL" id="AFM13452.1"/>
    </source>
</evidence>
<feature type="domain" description="Mce/MlaD" evidence="2">
    <location>
        <begin position="38"/>
        <end position="114"/>
    </location>
</feature>
<keyword evidence="1" id="KW-1133">Transmembrane helix</keyword>
<dbReference type="AlphaFoldDB" id="I4B845"/>
<feature type="transmembrane region" description="Helical" evidence="1">
    <location>
        <begin position="12"/>
        <end position="34"/>
    </location>
</feature>
<protein>
    <submittedName>
        <fullName evidence="3">Mammalian cell entry related domain protein</fullName>
    </submittedName>
</protein>
<dbReference type="InterPro" id="IPR052336">
    <property type="entry name" value="MlaD_Phospholipid_Transporter"/>
</dbReference>
<proteinExistence type="predicted"/>
<dbReference type="RefSeq" id="WP_014803954.1">
    <property type="nucleotide sequence ID" value="NC_018020.1"/>
</dbReference>
<evidence type="ECO:0000256" key="1">
    <source>
        <dbReference type="SAM" id="Phobius"/>
    </source>
</evidence>
<dbReference type="EMBL" id="CP002959">
    <property type="protein sequence ID" value="AFM13452.1"/>
    <property type="molecule type" value="Genomic_DNA"/>
</dbReference>
<keyword evidence="4" id="KW-1185">Reference proteome</keyword>